<comment type="caution">
    <text evidence="4">The sequence shown here is derived from an EMBL/GenBank/DDBJ whole genome shotgun (WGS) entry which is preliminary data.</text>
</comment>
<sequence length="843" mass="92332">MRGNVIFAAVFLAGVAGFAAANSCNADNCLRAMRATQHPGQLDHAKSFCTTYMSPASTVVSAAIPSYAVDDCKDNQNGPLSLRVSSACSCIMEATTTGRKGTPTITQSVTKSLHPCAEVGASWSQQRETATVLPTVAASLAYECLKSVPIVKENAIKLVDGIKPILEWQSDTAYKKDPPKGYFYPGYDMFGNLAEVRSNLESDKYSGEYEFQADLFNKLTAPSCDGHFSLVADLLTVVLWTRQPLAIVSISEDGDSLPVIKLQIVANPKSAQVIAKINGIEASKYVEDTANLAPDFQDVDAAYNSMFWSKATYRSYKSLGNFVGGGRGAFIHHGTTTNITFANGTTIELENKAAIFGNMTGVVDGPSMYEKFCVPQKSTNNALLRSSNLPKAIEENIFPARNRHGIEAFSTTTNVTIPGYPDPVIATKDGIVSGYYLKGHGYETIAVLSVRSFKFNDKVSSSADFQAVISDFLREARTAGKTKLIIDFQNNPGGYILLGYDLFRQLFPSIIQDGYSRWKLNNGFLAISRLVSEHAEDEDLASRPNPAKPDPDYKTLPATWFNYRSDLNLTNQKFSTFNDKFDPHLYQDTDYSALMRWNLSDPRITTNKTTGIGIQISGYGSRSNLTQYFEAEDIVLLHDGLCSSTCAVASGALRLQGGVKSIAMGGRPRPGHMQAIGGIKGAQSINLYDIHNFAYLTSVLTNDTNIQKELARYRDLNLLNRLVVHGFFGLNGRDQILHNNVNDGIPAQYVYEAADCRLYWTAPMISDINEVWKAAANSAFNNVKCAAGSISRSKHRRTNPVPVPRSTPSKRLSDSVDNTPVTHDRLWEAVHNQEANVFQLAMG</sequence>
<evidence type="ECO:0000259" key="3">
    <source>
        <dbReference type="Pfam" id="PF23658"/>
    </source>
</evidence>
<dbReference type="Pfam" id="PF23658">
    <property type="entry name" value="PDZ_CPAF_rel"/>
    <property type="match status" value="1"/>
</dbReference>
<dbReference type="Gene3D" id="3.90.226.10">
    <property type="entry name" value="2-enoyl-CoA Hydratase, Chain A, domain 1"/>
    <property type="match status" value="1"/>
</dbReference>
<dbReference type="PANTHER" id="PTHR37049:SF4">
    <property type="entry name" value="RHODANESE DOMAIN-CONTAINING PROTEIN"/>
    <property type="match status" value="1"/>
</dbReference>
<gene>
    <name evidence="4" type="ORF">QQS21_006770</name>
</gene>
<evidence type="ECO:0000313" key="4">
    <source>
        <dbReference type="EMBL" id="KAK2595495.1"/>
    </source>
</evidence>
<feature type="domain" description="CPAF-like PDZ" evidence="3">
    <location>
        <begin position="242"/>
        <end position="359"/>
    </location>
</feature>
<dbReference type="AlphaFoldDB" id="A0AAJ0CMB7"/>
<dbReference type="PANTHER" id="PTHR37049">
    <property type="entry name" value="PEPTIDASE S41 FAMILY PROTEIN"/>
    <property type="match status" value="1"/>
</dbReference>
<dbReference type="InterPro" id="IPR056186">
    <property type="entry name" value="PDZ_CPAF-rel"/>
</dbReference>
<feature type="signal peptide" evidence="2">
    <location>
        <begin position="1"/>
        <end position="21"/>
    </location>
</feature>
<keyword evidence="5" id="KW-1185">Reference proteome</keyword>
<evidence type="ECO:0000313" key="5">
    <source>
        <dbReference type="Proteomes" id="UP001251528"/>
    </source>
</evidence>
<protein>
    <recommendedName>
        <fullName evidence="3">CPAF-like PDZ domain-containing protein</fullName>
    </recommendedName>
</protein>
<feature type="compositionally biased region" description="Polar residues" evidence="1">
    <location>
        <begin position="806"/>
        <end position="818"/>
    </location>
</feature>
<organism evidence="4 5">
    <name type="scientific">Conoideocrella luteorostrata</name>
    <dbReference type="NCBI Taxonomy" id="1105319"/>
    <lineage>
        <taxon>Eukaryota</taxon>
        <taxon>Fungi</taxon>
        <taxon>Dikarya</taxon>
        <taxon>Ascomycota</taxon>
        <taxon>Pezizomycotina</taxon>
        <taxon>Sordariomycetes</taxon>
        <taxon>Hypocreomycetidae</taxon>
        <taxon>Hypocreales</taxon>
        <taxon>Clavicipitaceae</taxon>
        <taxon>Conoideocrella</taxon>
    </lineage>
</organism>
<feature type="chain" id="PRO_5042521004" description="CPAF-like PDZ domain-containing protein" evidence="2">
    <location>
        <begin position="22"/>
        <end position="843"/>
    </location>
</feature>
<feature type="region of interest" description="Disordered" evidence="1">
    <location>
        <begin position="791"/>
        <end position="818"/>
    </location>
</feature>
<evidence type="ECO:0000256" key="1">
    <source>
        <dbReference type="SAM" id="MobiDB-lite"/>
    </source>
</evidence>
<dbReference type="EMBL" id="JASWJB010000130">
    <property type="protein sequence ID" value="KAK2595495.1"/>
    <property type="molecule type" value="Genomic_DNA"/>
</dbReference>
<keyword evidence="2" id="KW-0732">Signal</keyword>
<dbReference type="InterPro" id="IPR029045">
    <property type="entry name" value="ClpP/crotonase-like_dom_sf"/>
</dbReference>
<dbReference type="InterPro" id="IPR052766">
    <property type="entry name" value="S41A_metabolite_peptidase"/>
</dbReference>
<dbReference type="Proteomes" id="UP001251528">
    <property type="component" value="Unassembled WGS sequence"/>
</dbReference>
<reference evidence="4" key="1">
    <citation type="submission" date="2023-06" db="EMBL/GenBank/DDBJ databases">
        <title>Conoideocrella luteorostrata (Hypocreales: Clavicipitaceae), a potential biocontrol fungus for elongate hemlock scale in United States Christmas tree production areas.</title>
        <authorList>
            <person name="Barrett H."/>
            <person name="Lovett B."/>
            <person name="Macias A.M."/>
            <person name="Stajich J.E."/>
            <person name="Kasson M.T."/>
        </authorList>
    </citation>
    <scope>NUCLEOTIDE SEQUENCE</scope>
    <source>
        <strain evidence="4">ARSEF 14590</strain>
    </source>
</reference>
<dbReference type="SUPFAM" id="SSF52096">
    <property type="entry name" value="ClpP/crotonase"/>
    <property type="match status" value="1"/>
</dbReference>
<evidence type="ECO:0000256" key="2">
    <source>
        <dbReference type="SAM" id="SignalP"/>
    </source>
</evidence>
<name>A0AAJ0CMB7_9HYPO</name>
<accession>A0AAJ0CMB7</accession>
<proteinExistence type="predicted"/>